<evidence type="ECO:0000256" key="1">
    <source>
        <dbReference type="ARBA" id="ARBA00007401"/>
    </source>
</evidence>
<evidence type="ECO:0000259" key="4">
    <source>
        <dbReference type="Pfam" id="PF00703"/>
    </source>
</evidence>
<dbReference type="Gene3D" id="3.20.20.80">
    <property type="entry name" value="Glycosidases"/>
    <property type="match status" value="1"/>
</dbReference>
<comment type="similarity">
    <text evidence="1">Belongs to the glycosyl hydrolase 2 family.</text>
</comment>
<dbReference type="OrthoDB" id="20872at2759"/>
<dbReference type="InterPro" id="IPR008979">
    <property type="entry name" value="Galactose-bd-like_sf"/>
</dbReference>
<dbReference type="SUPFAM" id="SSF49303">
    <property type="entry name" value="beta-Galactosidase/glucuronidase domain"/>
    <property type="match status" value="1"/>
</dbReference>
<dbReference type="InterPro" id="IPR013783">
    <property type="entry name" value="Ig-like_fold"/>
</dbReference>
<name>A0A6A6UQC9_9PEZI</name>
<reference evidence="6" key="1">
    <citation type="journal article" date="2020" name="Stud. Mycol.">
        <title>101 Dothideomycetes genomes: a test case for predicting lifestyles and emergence of pathogens.</title>
        <authorList>
            <person name="Haridas S."/>
            <person name="Albert R."/>
            <person name="Binder M."/>
            <person name="Bloem J."/>
            <person name="Labutti K."/>
            <person name="Salamov A."/>
            <person name="Andreopoulos B."/>
            <person name="Baker S."/>
            <person name="Barry K."/>
            <person name="Bills G."/>
            <person name="Bluhm B."/>
            <person name="Cannon C."/>
            <person name="Castanera R."/>
            <person name="Culley D."/>
            <person name="Daum C."/>
            <person name="Ezra D."/>
            <person name="Gonzalez J."/>
            <person name="Henrissat B."/>
            <person name="Kuo A."/>
            <person name="Liang C."/>
            <person name="Lipzen A."/>
            <person name="Lutzoni F."/>
            <person name="Magnuson J."/>
            <person name="Mondo S."/>
            <person name="Nolan M."/>
            <person name="Ohm R."/>
            <person name="Pangilinan J."/>
            <person name="Park H.-J."/>
            <person name="Ramirez L."/>
            <person name="Alfaro M."/>
            <person name="Sun H."/>
            <person name="Tritt A."/>
            <person name="Yoshinaga Y."/>
            <person name="Zwiers L.-H."/>
            <person name="Turgeon B."/>
            <person name="Goodwin S."/>
            <person name="Spatafora J."/>
            <person name="Crous P."/>
            <person name="Grigoriev I."/>
        </authorList>
    </citation>
    <scope>NUCLEOTIDE SEQUENCE</scope>
    <source>
        <strain evidence="6">CBS 115976</strain>
    </source>
</reference>
<dbReference type="GO" id="GO:0005975">
    <property type="term" value="P:carbohydrate metabolic process"/>
    <property type="evidence" value="ECO:0007669"/>
    <property type="project" value="InterPro"/>
</dbReference>
<dbReference type="EMBL" id="MU004231">
    <property type="protein sequence ID" value="KAF2673651.1"/>
    <property type="molecule type" value="Genomic_DNA"/>
</dbReference>
<feature type="domain" description="Glycoside hydrolase family 2 immunoglobulin-like beta-sandwich" evidence="4">
    <location>
        <begin position="210"/>
        <end position="303"/>
    </location>
</feature>
<dbReference type="AlphaFoldDB" id="A0A6A6UQC9"/>
<keyword evidence="2 6" id="KW-0378">Hydrolase</keyword>
<evidence type="ECO:0000313" key="7">
    <source>
        <dbReference type="Proteomes" id="UP000799302"/>
    </source>
</evidence>
<dbReference type="SUPFAM" id="SSF51445">
    <property type="entry name" value="(Trans)glycosidases"/>
    <property type="match status" value="1"/>
</dbReference>
<evidence type="ECO:0000259" key="5">
    <source>
        <dbReference type="Pfam" id="PF02836"/>
    </source>
</evidence>
<evidence type="ECO:0000256" key="2">
    <source>
        <dbReference type="ARBA" id="ARBA00022801"/>
    </source>
</evidence>
<dbReference type="InterPro" id="IPR006103">
    <property type="entry name" value="Glyco_hydro_2_cat"/>
</dbReference>
<dbReference type="PANTHER" id="PTHR42732">
    <property type="entry name" value="BETA-GALACTOSIDASE"/>
    <property type="match status" value="1"/>
</dbReference>
<proteinExistence type="inferred from homology"/>
<dbReference type="InterPro" id="IPR017853">
    <property type="entry name" value="GH"/>
</dbReference>
<keyword evidence="7" id="KW-1185">Reference proteome</keyword>
<protein>
    <submittedName>
        <fullName evidence="6">Glycoside hydrolase family 2 protein</fullName>
    </submittedName>
</protein>
<evidence type="ECO:0000256" key="3">
    <source>
        <dbReference type="ARBA" id="ARBA00023295"/>
    </source>
</evidence>
<organism evidence="6 7">
    <name type="scientific">Microthyrium microscopicum</name>
    <dbReference type="NCBI Taxonomy" id="703497"/>
    <lineage>
        <taxon>Eukaryota</taxon>
        <taxon>Fungi</taxon>
        <taxon>Dikarya</taxon>
        <taxon>Ascomycota</taxon>
        <taxon>Pezizomycotina</taxon>
        <taxon>Dothideomycetes</taxon>
        <taxon>Dothideomycetes incertae sedis</taxon>
        <taxon>Microthyriales</taxon>
        <taxon>Microthyriaceae</taxon>
        <taxon>Microthyrium</taxon>
    </lineage>
</organism>
<dbReference type="InterPro" id="IPR051913">
    <property type="entry name" value="GH2_Domain-Containing"/>
</dbReference>
<accession>A0A6A6UQC9</accession>
<dbReference type="Pfam" id="PF02836">
    <property type="entry name" value="Glyco_hydro_2_C"/>
    <property type="match status" value="1"/>
</dbReference>
<dbReference type="Pfam" id="PF00703">
    <property type="entry name" value="Glyco_hydro_2"/>
    <property type="match status" value="1"/>
</dbReference>
<evidence type="ECO:0000313" key="6">
    <source>
        <dbReference type="EMBL" id="KAF2673651.1"/>
    </source>
</evidence>
<dbReference type="PANTHER" id="PTHR42732:SF4">
    <property type="entry name" value="BETA-MANNOSIDASE"/>
    <property type="match status" value="1"/>
</dbReference>
<keyword evidence="3" id="KW-0326">Glycosidase</keyword>
<feature type="domain" description="Glycoside hydrolase family 2 catalytic" evidence="5">
    <location>
        <begin position="341"/>
        <end position="460"/>
    </location>
</feature>
<dbReference type="SUPFAM" id="SSF49785">
    <property type="entry name" value="Galactose-binding domain-like"/>
    <property type="match status" value="1"/>
</dbReference>
<dbReference type="Proteomes" id="UP000799302">
    <property type="component" value="Unassembled WGS sequence"/>
</dbReference>
<dbReference type="InterPro" id="IPR036156">
    <property type="entry name" value="Beta-gal/glucu_dom_sf"/>
</dbReference>
<dbReference type="Gene3D" id="2.60.120.260">
    <property type="entry name" value="Galactose-binding domain-like"/>
    <property type="match status" value="1"/>
</dbReference>
<gene>
    <name evidence="6" type="ORF">BT63DRAFT_410629</name>
</gene>
<dbReference type="InterPro" id="IPR006102">
    <property type="entry name" value="Ig-like_GH2"/>
</dbReference>
<sequence length="626" mass="70097">MSADAHPYPRPDWVRPGLNWQSLNGKWDFYFDDQNIGLKEGCNSGALGPAEKQIKVPFAFQTAASGINDRGAHEVIWYRHGISDIRTKEEITKGHRLIARFNAVDYEVDGWLGGHFVGSHRGGHVGFDLDLTDALNAQTSKNEVQLVLRVRDSPHDLTQPRGKQYWEPQPKSIWYTPTSGIWQSVWLESVPLLRIGDGSSGTIIRSNDIESQKLHCKIQLQGNLVGTYTSVEIESSLDGKTIGKTKSDVSKLGVVNVQVPMAKPDGELALWSPETPHLYDLSIKLYDSAGDCIDSVITTTGMRSLNWTNGNQAFLLNGKPYFQALVLDQGYWPETGLTPPSQESLRKDIELSKAMGFNGCRKHQKVEDPVFLFWADKLGYLVWGEMANAYKFDDVYVERFNQEWMEAVRRDINHPCVVTWTPGNESWGYTDLTNSVIQRNHLRSLYYMTKTLDPTRPINDNCGWESVLTDLFTFHDYGDASVLTKSCASIEGALGKKSDRVMFVPAIEDSSNPDEGGKVRDGAPVICTEFGGINIAPKEGEATKEGDWGYITATDPDELFGMLENLFMGIAKGITCGFVYTQLTDIEQEVNGLYTFNRVPKLDPAKVKLIVEKATETYYNRCKTKV</sequence>
<dbReference type="Gene3D" id="2.60.40.10">
    <property type="entry name" value="Immunoglobulins"/>
    <property type="match status" value="1"/>
</dbReference>
<dbReference type="GO" id="GO:0004553">
    <property type="term" value="F:hydrolase activity, hydrolyzing O-glycosyl compounds"/>
    <property type="evidence" value="ECO:0007669"/>
    <property type="project" value="InterPro"/>
</dbReference>